<gene>
    <name evidence="3" type="ORF">LCGC14_3144600</name>
</gene>
<dbReference type="CDD" id="cd05233">
    <property type="entry name" value="SDR_c"/>
    <property type="match status" value="1"/>
</dbReference>
<dbReference type="InterPro" id="IPR002347">
    <property type="entry name" value="SDR_fam"/>
</dbReference>
<dbReference type="GO" id="GO:0016616">
    <property type="term" value="F:oxidoreductase activity, acting on the CH-OH group of donors, NAD or NADP as acceptor"/>
    <property type="evidence" value="ECO:0007669"/>
    <property type="project" value="TreeGrafter"/>
</dbReference>
<evidence type="ECO:0008006" key="4">
    <source>
        <dbReference type="Google" id="ProtNLM"/>
    </source>
</evidence>
<dbReference type="EMBL" id="LAZR01069036">
    <property type="protein sequence ID" value="KKK48488.1"/>
    <property type="molecule type" value="Genomic_DNA"/>
</dbReference>
<organism evidence="3">
    <name type="scientific">marine sediment metagenome</name>
    <dbReference type="NCBI Taxonomy" id="412755"/>
    <lineage>
        <taxon>unclassified sequences</taxon>
        <taxon>metagenomes</taxon>
        <taxon>ecological metagenomes</taxon>
    </lineage>
</organism>
<dbReference type="PRINTS" id="PR00081">
    <property type="entry name" value="GDHRDH"/>
</dbReference>
<keyword evidence="2" id="KW-0560">Oxidoreductase</keyword>
<reference evidence="3" key="1">
    <citation type="journal article" date="2015" name="Nature">
        <title>Complex archaea that bridge the gap between prokaryotes and eukaryotes.</title>
        <authorList>
            <person name="Spang A."/>
            <person name="Saw J.H."/>
            <person name="Jorgensen S.L."/>
            <person name="Zaremba-Niedzwiedzka K."/>
            <person name="Martijn J."/>
            <person name="Lind A.E."/>
            <person name="van Eijk R."/>
            <person name="Schleper C."/>
            <person name="Guy L."/>
            <person name="Ettema T.J."/>
        </authorList>
    </citation>
    <scope>NUCLEOTIDE SEQUENCE</scope>
</reference>
<proteinExistence type="inferred from homology"/>
<evidence type="ECO:0000256" key="1">
    <source>
        <dbReference type="ARBA" id="ARBA00006484"/>
    </source>
</evidence>
<evidence type="ECO:0000313" key="3">
    <source>
        <dbReference type="EMBL" id="KKK48488.1"/>
    </source>
</evidence>
<dbReference type="PANTHER" id="PTHR42760">
    <property type="entry name" value="SHORT-CHAIN DEHYDROGENASES/REDUCTASES FAMILY MEMBER"/>
    <property type="match status" value="1"/>
</dbReference>
<comment type="caution">
    <text evidence="3">The sequence shown here is derived from an EMBL/GenBank/DDBJ whole genome shotgun (WGS) entry which is preliminary data.</text>
</comment>
<dbReference type="InterPro" id="IPR020904">
    <property type="entry name" value="Sc_DH/Rdtase_CS"/>
</dbReference>
<dbReference type="InterPro" id="IPR036291">
    <property type="entry name" value="NAD(P)-bd_dom_sf"/>
</dbReference>
<dbReference type="AlphaFoldDB" id="A0A0F8VVU3"/>
<name>A0A0F8VVU3_9ZZZZ</name>
<dbReference type="FunFam" id="3.40.50.720:FF:000173">
    <property type="entry name" value="3-oxoacyl-[acyl-carrier protein] reductase"/>
    <property type="match status" value="1"/>
</dbReference>
<comment type="similarity">
    <text evidence="1">Belongs to the short-chain dehydrogenases/reductases (SDR) family.</text>
</comment>
<protein>
    <recommendedName>
        <fullName evidence="4">Beta-ketoacyl-ACP reductase</fullName>
    </recommendedName>
</protein>
<sequence length="206" mass="22408">AADQVRAQDPGPPGLIVQGDVADQQSVRSMVARVNDEFGPIEMLVNNAGIFEYVPHETTTLEHWNRTISVNLTGLYIVTWAVRDQMIERQFGRIVNMSSIAALRPRPYAIAYAASKAGVIAFTKSAAEALIPFNIRMNAVAPGLIETEILDDVEGPTLDRLIDQTPMKRIGQAGEIADVVHFLLSEASCFMMGQTLVASGGRVMLP</sequence>
<dbReference type="PROSITE" id="PS00061">
    <property type="entry name" value="ADH_SHORT"/>
    <property type="match status" value="1"/>
</dbReference>
<feature type="non-terminal residue" evidence="3">
    <location>
        <position position="1"/>
    </location>
</feature>
<evidence type="ECO:0000256" key="2">
    <source>
        <dbReference type="ARBA" id="ARBA00023002"/>
    </source>
</evidence>
<dbReference type="Gene3D" id="3.40.50.720">
    <property type="entry name" value="NAD(P)-binding Rossmann-like Domain"/>
    <property type="match status" value="1"/>
</dbReference>
<dbReference type="SUPFAM" id="SSF51735">
    <property type="entry name" value="NAD(P)-binding Rossmann-fold domains"/>
    <property type="match status" value="1"/>
</dbReference>
<dbReference type="Pfam" id="PF13561">
    <property type="entry name" value="adh_short_C2"/>
    <property type="match status" value="1"/>
</dbReference>
<dbReference type="PRINTS" id="PR00080">
    <property type="entry name" value="SDRFAMILY"/>
</dbReference>
<accession>A0A0F8VVU3</accession>